<dbReference type="Proteomes" id="UP000287651">
    <property type="component" value="Unassembled WGS sequence"/>
</dbReference>
<sequence>MDSTHQAEPRPLLVSPRISNKDSLPLSPRVCRCLCHFPPSGDSPERNPPRRSERARRPRPGPATGDLKDGGPPPPHRTVVEYEEIRPRDLRATRYVEFASALWSGSDL</sequence>
<name>A0A426ZYF5_ENSVE</name>
<evidence type="ECO:0000313" key="2">
    <source>
        <dbReference type="EMBL" id="RRT68971.1"/>
    </source>
</evidence>
<organism evidence="2 3">
    <name type="scientific">Ensete ventricosum</name>
    <name type="common">Abyssinian banana</name>
    <name type="synonym">Musa ensete</name>
    <dbReference type="NCBI Taxonomy" id="4639"/>
    <lineage>
        <taxon>Eukaryota</taxon>
        <taxon>Viridiplantae</taxon>
        <taxon>Streptophyta</taxon>
        <taxon>Embryophyta</taxon>
        <taxon>Tracheophyta</taxon>
        <taxon>Spermatophyta</taxon>
        <taxon>Magnoliopsida</taxon>
        <taxon>Liliopsida</taxon>
        <taxon>Zingiberales</taxon>
        <taxon>Musaceae</taxon>
        <taxon>Ensete</taxon>
    </lineage>
</organism>
<accession>A0A426ZYF5</accession>
<evidence type="ECO:0000313" key="3">
    <source>
        <dbReference type="Proteomes" id="UP000287651"/>
    </source>
</evidence>
<feature type="region of interest" description="Disordered" evidence="1">
    <location>
        <begin position="1"/>
        <end position="24"/>
    </location>
</feature>
<comment type="caution">
    <text evidence="2">The sequence shown here is derived from an EMBL/GenBank/DDBJ whole genome shotgun (WGS) entry which is preliminary data.</text>
</comment>
<dbReference type="AlphaFoldDB" id="A0A426ZYF5"/>
<evidence type="ECO:0000256" key="1">
    <source>
        <dbReference type="SAM" id="MobiDB-lite"/>
    </source>
</evidence>
<feature type="region of interest" description="Disordered" evidence="1">
    <location>
        <begin position="37"/>
        <end position="78"/>
    </location>
</feature>
<proteinExistence type="predicted"/>
<protein>
    <submittedName>
        <fullName evidence="2">Uncharacterized protein</fullName>
    </submittedName>
</protein>
<feature type="compositionally biased region" description="Basic and acidic residues" evidence="1">
    <location>
        <begin position="43"/>
        <end position="52"/>
    </location>
</feature>
<gene>
    <name evidence="2" type="ORF">B296_00024783</name>
</gene>
<reference evidence="2 3" key="1">
    <citation type="journal article" date="2014" name="Agronomy (Basel)">
        <title>A Draft Genome Sequence for Ensete ventricosum, the Drought-Tolerant Tree Against Hunger.</title>
        <authorList>
            <person name="Harrison J."/>
            <person name="Moore K.A."/>
            <person name="Paszkiewicz K."/>
            <person name="Jones T."/>
            <person name="Grant M."/>
            <person name="Ambacheew D."/>
            <person name="Muzemil S."/>
            <person name="Studholme D.J."/>
        </authorList>
    </citation>
    <scope>NUCLEOTIDE SEQUENCE [LARGE SCALE GENOMIC DNA]</scope>
</reference>
<dbReference type="EMBL" id="AMZH03004517">
    <property type="protein sequence ID" value="RRT68971.1"/>
    <property type="molecule type" value="Genomic_DNA"/>
</dbReference>